<feature type="domain" description="Clu" evidence="3">
    <location>
        <begin position="407"/>
        <end position="656"/>
    </location>
</feature>
<dbReference type="Gene3D" id="1.25.40.10">
    <property type="entry name" value="Tetratricopeptide repeat domain"/>
    <property type="match status" value="2"/>
</dbReference>
<feature type="compositionally biased region" description="Polar residues" evidence="2">
    <location>
        <begin position="205"/>
        <end position="216"/>
    </location>
</feature>
<dbReference type="SUPFAM" id="SSF48452">
    <property type="entry name" value="TPR-like"/>
    <property type="match status" value="1"/>
</dbReference>
<dbReference type="Pfam" id="PF13236">
    <property type="entry name" value="CLU"/>
    <property type="match status" value="1"/>
</dbReference>
<dbReference type="GO" id="GO:0048312">
    <property type="term" value="P:intracellular distribution of mitochondria"/>
    <property type="evidence" value="ECO:0007669"/>
    <property type="project" value="TreeGrafter"/>
</dbReference>
<dbReference type="GO" id="GO:0003729">
    <property type="term" value="F:mRNA binding"/>
    <property type="evidence" value="ECO:0007669"/>
    <property type="project" value="TreeGrafter"/>
</dbReference>
<feature type="region of interest" description="Disordered" evidence="2">
    <location>
        <begin position="1380"/>
        <end position="1403"/>
    </location>
</feature>
<dbReference type="Pfam" id="PF12807">
    <property type="entry name" value="eIF3_p135"/>
    <property type="match status" value="1"/>
</dbReference>
<dbReference type="OrthoDB" id="1414216at2759"/>
<dbReference type="PANTHER" id="PTHR12601">
    <property type="entry name" value="EUKARYOTIC TRANSLATION INITIATION FACTOR 3 SUBUNIT EIF-3"/>
    <property type="match status" value="1"/>
</dbReference>
<evidence type="ECO:0000256" key="2">
    <source>
        <dbReference type="SAM" id="MobiDB-lite"/>
    </source>
</evidence>
<proteinExistence type="predicted"/>
<keyword evidence="5" id="KW-1185">Reference proteome</keyword>
<sequence>MSLSEQIHPKLSEDTPILEQSSNSDVLKEQLGDNILSESQEEELVAPQEIKPIKVKIQAPNGSEIDLQLIGSELIQEVKQVVLQSPETIEYSCFELTYLGVTLENYQTVIDVVNHVPRDSESVIQDPIAISELSQDLSSFDYDSVYVLVVKEKRYSERDARIHISRMKDLLEGAQQVSDNKFSIDVGTTLLSTIRENIIGKPKSGKQSSASVNTSKQSKRGQKTKSSKINNSSENTKKIGLASDKDQTAKKVKVKKYFLNSNPPLSTISSLPWRVKIRPEQCLKSFCLSGWNPVRPDMYQKGYLFYLQITTLEGVTYQISSTVNGFYVNNSTSHKFDPSPSTPIREAHSLISLLRKLSPRFTKSFESLQNSVNSLLPLETVSIGSCNQTTSPWVVPLLNEGVSPSEEERLNDLSNLQQFLLKIGSRGSDSIRDWNEELQSIREMDTSSQNEYEGALKDNQMLVWQNEFTEAAISGAIAVVDNDLIPLNPAESPEQHIYLRENIFFSKANDSRDLFSKLGGNDAAMVAASKDVEGVQLLNGLDVKSLYQLGTVLIDYRGSRIVAQTIVPGILRVENENPVVYGSVDNGITIKSDPDFHKLLEPVSNQLRLKEHEIKDGEGVSHTLYTSLDVKGIKGTDSRSYLVDLFRIFPVDSEFMRLECSNLDPAELTPAELVNKEDIEKTDSDLPNYPHKIVLLRNELLTSYWETSVRNQVKEIVEKKASSSQTLKETSNPQLESGDDKVPVESSNDVSKNPELKSNPSDLSNSQKSDLELAREQVLESIVSLNQDAFVPIASTDLNREFNFDAFEKDKVYVSKASQFLRNEVIPGFVNELIIANLAPITGKSLTRHMHSRGINMRYLGIIAKKIPKDTNSTLAVYQLIVREMITRSVKHMIRDLFKKVPDYTLHSAIFTYIINCLFSIDVSNLPEFNPLKSLIDKLSISTNTDVVNNIKKLVSIRFRFDMGDSWVEEYVSSNKRIILRESCLKCGVQMILKNYDSVFSNKTEKSQLIFNDSKISTANVESDIGPKKIAKELSYLIPNDVLNFVPLVRVAGSPVSLPSETLEFGRSMIAEGNKEMGLSLLHNLCLFHEQKCGNLHPTTARCYADLATIYHELDENSTAIELMHQAIVANERSSGVDDTETIYNYLNLAMFEHANKNTELAINYIYHALDLWKLVGSLSHPILSVIYSNLAAMHQQLLVDESASTVSSTANKTNDSLIFFEKSASLRQFLYGEESVLTASSVLNYAKAIASTGDFKLAVKKVKTAYLIFKKILGQEDPKTLDSKDWLDSLTIMAVEKAKNEKEIAEAKAISEEARILKQNGNGTISKESLISSLNSNGGKLHFFKQGSTTNTKKVNSSKKSDKINELSIDDLYKFITGGTKSHKAHSNGTKPSDTQNKKKKN</sequence>
<dbReference type="PROSITE" id="PS51823">
    <property type="entry name" value="CLU"/>
    <property type="match status" value="1"/>
</dbReference>
<evidence type="ECO:0000313" key="5">
    <source>
        <dbReference type="Proteomes" id="UP000187455"/>
    </source>
</evidence>
<dbReference type="CDD" id="cd15466">
    <property type="entry name" value="CLU-central"/>
    <property type="match status" value="1"/>
</dbReference>
<dbReference type="FunFam" id="3.30.2280.10:FF:000002">
    <property type="entry name" value="Clustered mitochondria protein homolog"/>
    <property type="match status" value="1"/>
</dbReference>
<protein>
    <submittedName>
        <fullName evidence="4">Clustered mitochondria protein-like protein</fullName>
    </submittedName>
</protein>
<reference evidence="4 5" key="1">
    <citation type="journal article" date="2016" name="Mol. Biol. Evol.">
        <title>Genome-Wide Survey of Gut Fungi (Harpellales) Reveals the First Horizontally Transferred Ubiquitin Gene from a Mosquito Host.</title>
        <authorList>
            <person name="Wang Y."/>
            <person name="White M.M."/>
            <person name="Kvist S."/>
            <person name="Moncalvo J.M."/>
        </authorList>
    </citation>
    <scope>NUCLEOTIDE SEQUENCE [LARGE SCALE GENOMIC DNA]</scope>
    <source>
        <strain evidence="4 5">ALG-7-W6</strain>
    </source>
</reference>
<feature type="region of interest" description="Disordered" evidence="2">
    <location>
        <begin position="720"/>
        <end position="769"/>
    </location>
</feature>
<dbReference type="InterPro" id="IPR033646">
    <property type="entry name" value="CLU-central"/>
</dbReference>
<dbReference type="SUPFAM" id="SSF103107">
    <property type="entry name" value="Hypothetical protein c14orf129, hspc210"/>
    <property type="match status" value="1"/>
</dbReference>
<dbReference type="InterPro" id="IPR011990">
    <property type="entry name" value="TPR-like_helical_dom_sf"/>
</dbReference>
<feature type="compositionally biased region" description="Polar residues" evidence="2">
    <location>
        <begin position="722"/>
        <end position="735"/>
    </location>
</feature>
<name>A0A1R0H6S1_9FUNG</name>
<dbReference type="InterPro" id="IPR023231">
    <property type="entry name" value="GSKIP_dom_sf"/>
</dbReference>
<feature type="region of interest" description="Disordered" evidence="2">
    <location>
        <begin position="1"/>
        <end position="24"/>
    </location>
</feature>
<evidence type="ECO:0000259" key="3">
    <source>
        <dbReference type="PROSITE" id="PS51823"/>
    </source>
</evidence>
<organism evidence="4 5">
    <name type="scientific">Smittium mucronatum</name>
    <dbReference type="NCBI Taxonomy" id="133383"/>
    <lineage>
        <taxon>Eukaryota</taxon>
        <taxon>Fungi</taxon>
        <taxon>Fungi incertae sedis</taxon>
        <taxon>Zoopagomycota</taxon>
        <taxon>Kickxellomycotina</taxon>
        <taxon>Harpellomycetes</taxon>
        <taxon>Harpellales</taxon>
        <taxon>Legeriomycetaceae</taxon>
        <taxon>Smittium</taxon>
    </lineage>
</organism>
<dbReference type="GO" id="GO:0005737">
    <property type="term" value="C:cytoplasm"/>
    <property type="evidence" value="ECO:0007669"/>
    <property type="project" value="TreeGrafter"/>
</dbReference>
<keyword evidence="1" id="KW-0963">Cytoplasm</keyword>
<accession>A0A1R0H6S1</accession>
<feature type="region of interest" description="Disordered" evidence="2">
    <location>
        <begin position="201"/>
        <end position="244"/>
    </location>
</feature>
<evidence type="ECO:0000256" key="1">
    <source>
        <dbReference type="ARBA" id="ARBA00022490"/>
    </source>
</evidence>
<feature type="compositionally biased region" description="Basic residues" evidence="2">
    <location>
        <begin position="217"/>
        <end position="226"/>
    </location>
</feature>
<feature type="compositionally biased region" description="Polar residues" evidence="2">
    <location>
        <begin position="745"/>
        <end position="768"/>
    </location>
</feature>
<evidence type="ECO:0000313" key="4">
    <source>
        <dbReference type="EMBL" id="OLY84774.1"/>
    </source>
</evidence>
<dbReference type="InterPro" id="IPR025697">
    <property type="entry name" value="CLU_dom"/>
</dbReference>
<dbReference type="EMBL" id="LSSL01000361">
    <property type="protein sequence ID" value="OLY84774.1"/>
    <property type="molecule type" value="Genomic_DNA"/>
</dbReference>
<dbReference type="Pfam" id="PF05303">
    <property type="entry name" value="GSKIP_dom"/>
    <property type="match status" value="1"/>
</dbReference>
<dbReference type="InterPro" id="IPR007967">
    <property type="entry name" value="GSKIP_dom"/>
</dbReference>
<dbReference type="Proteomes" id="UP000187455">
    <property type="component" value="Unassembled WGS sequence"/>
</dbReference>
<comment type="caution">
    <text evidence="4">The sequence shown here is derived from an EMBL/GenBank/DDBJ whole genome shotgun (WGS) entry which is preliminary data.</text>
</comment>
<dbReference type="Gene3D" id="3.30.2280.10">
    <property type="entry name" value="Hypothetical protein (hspc210)"/>
    <property type="match status" value="1"/>
</dbReference>
<dbReference type="STRING" id="133383.A0A1R0H6S1"/>
<dbReference type="PANTHER" id="PTHR12601:SF6">
    <property type="entry name" value="CLUSTERED MITOCHONDRIA PROTEIN HOMOLOG"/>
    <property type="match status" value="1"/>
</dbReference>
<gene>
    <name evidence="4" type="ORF">AYI68_g1053</name>
</gene>
<dbReference type="InterPro" id="IPR027523">
    <property type="entry name" value="CLU_prot"/>
</dbReference>